<evidence type="ECO:0000313" key="2">
    <source>
        <dbReference type="EMBL" id="NYE71901.1"/>
    </source>
</evidence>
<proteinExistence type="predicted"/>
<organism evidence="2 3">
    <name type="scientific">Microlunatus parietis</name>
    <dbReference type="NCBI Taxonomy" id="682979"/>
    <lineage>
        <taxon>Bacteria</taxon>
        <taxon>Bacillati</taxon>
        <taxon>Actinomycetota</taxon>
        <taxon>Actinomycetes</taxon>
        <taxon>Propionibacteriales</taxon>
        <taxon>Propionibacteriaceae</taxon>
        <taxon>Microlunatus</taxon>
    </lineage>
</organism>
<evidence type="ECO:0000313" key="3">
    <source>
        <dbReference type="Proteomes" id="UP000569914"/>
    </source>
</evidence>
<evidence type="ECO:0000259" key="1">
    <source>
        <dbReference type="PROSITE" id="PS50943"/>
    </source>
</evidence>
<dbReference type="CDD" id="cd00093">
    <property type="entry name" value="HTH_XRE"/>
    <property type="match status" value="1"/>
</dbReference>
<dbReference type="Gene3D" id="1.10.260.40">
    <property type="entry name" value="lambda repressor-like DNA-binding domains"/>
    <property type="match status" value="1"/>
</dbReference>
<comment type="caution">
    <text evidence="2">The sequence shown here is derived from an EMBL/GenBank/DDBJ whole genome shotgun (WGS) entry which is preliminary data.</text>
</comment>
<dbReference type="Proteomes" id="UP000569914">
    <property type="component" value="Unassembled WGS sequence"/>
</dbReference>
<dbReference type="InterPro" id="IPR001387">
    <property type="entry name" value="Cro/C1-type_HTH"/>
</dbReference>
<sequence>MHIGERIGAYRKRKRIPQETLAGLVGRSRSWLSQVERGIRGVDRLSTINNLAAALQVKPADLVGHDWKYAPNGSPEVAAVAAIRAHLASYGHLLARPSESPPWPLPQLRAATVEVHRSYQAAKYGATARVLPDLLRAADGYDGFAGQSSREIHLARCMAYAAASKLLTKMGESELAWITADRASHAAMAADSDVARGLAAYQIACALHRAEQSDEAEYVAVGAAEHLLPLAASDEPDLVSLAGSNLLLASVIAAQRADRSLATERLTRAEQLSQLLAQDANRAWTAFGPTNVQIHRASVAAELGDPRAVIQEATMVDADRLPKGLHSRRVQVHLDLAWAQTQAHNDTEAVFHLHLVNRQAPEVTRYNTIARETLRELLRRARRTTPALNTLATSAGVLA</sequence>
<dbReference type="PROSITE" id="PS50943">
    <property type="entry name" value="HTH_CROC1"/>
    <property type="match status" value="1"/>
</dbReference>
<name>A0A7Y9I8F3_9ACTN</name>
<keyword evidence="3" id="KW-1185">Reference proteome</keyword>
<gene>
    <name evidence="2" type="ORF">BKA15_003230</name>
</gene>
<accession>A0A7Y9I8F3</accession>
<dbReference type="Pfam" id="PF13560">
    <property type="entry name" value="HTH_31"/>
    <property type="match status" value="1"/>
</dbReference>
<feature type="domain" description="HTH cro/C1-type" evidence="1">
    <location>
        <begin position="7"/>
        <end position="62"/>
    </location>
</feature>
<dbReference type="InterPro" id="IPR010982">
    <property type="entry name" value="Lambda_DNA-bd_dom_sf"/>
</dbReference>
<dbReference type="AlphaFoldDB" id="A0A7Y9I8F3"/>
<reference evidence="2 3" key="1">
    <citation type="submission" date="2020-07" db="EMBL/GenBank/DDBJ databases">
        <title>Sequencing the genomes of 1000 actinobacteria strains.</title>
        <authorList>
            <person name="Klenk H.-P."/>
        </authorList>
    </citation>
    <scope>NUCLEOTIDE SEQUENCE [LARGE SCALE GENOMIC DNA]</scope>
    <source>
        <strain evidence="2 3">DSM 22083</strain>
    </source>
</reference>
<dbReference type="EMBL" id="JACCBU010000001">
    <property type="protein sequence ID" value="NYE71901.1"/>
    <property type="molecule type" value="Genomic_DNA"/>
</dbReference>
<dbReference type="GO" id="GO:0003677">
    <property type="term" value="F:DNA binding"/>
    <property type="evidence" value="ECO:0007669"/>
    <property type="project" value="InterPro"/>
</dbReference>
<dbReference type="RefSeq" id="WP_179752366.1">
    <property type="nucleotide sequence ID" value="NZ_JACCBU010000001.1"/>
</dbReference>
<protein>
    <submittedName>
        <fullName evidence="2">Transcriptional regulator with XRE-family HTH domain</fullName>
    </submittedName>
</protein>
<dbReference type="SMART" id="SM00530">
    <property type="entry name" value="HTH_XRE"/>
    <property type="match status" value="1"/>
</dbReference>
<dbReference type="SUPFAM" id="SSF47413">
    <property type="entry name" value="lambda repressor-like DNA-binding domains"/>
    <property type="match status" value="1"/>
</dbReference>